<feature type="transmembrane region" description="Helical" evidence="7">
    <location>
        <begin position="532"/>
        <end position="553"/>
    </location>
</feature>
<dbReference type="GO" id="GO:0006874">
    <property type="term" value="P:intracellular calcium ion homeostasis"/>
    <property type="evidence" value="ECO:0007669"/>
    <property type="project" value="TreeGrafter"/>
</dbReference>
<dbReference type="GO" id="GO:0016020">
    <property type="term" value="C:membrane"/>
    <property type="evidence" value="ECO:0007669"/>
    <property type="project" value="UniProtKB-SubCell"/>
</dbReference>
<dbReference type="Gene3D" id="1.20.1420.30">
    <property type="entry name" value="NCX, central ion-binding region"/>
    <property type="match status" value="1"/>
</dbReference>
<dbReference type="GO" id="GO:0008324">
    <property type="term" value="F:monoatomic cation transmembrane transporter activity"/>
    <property type="evidence" value="ECO:0007669"/>
    <property type="project" value="TreeGrafter"/>
</dbReference>
<dbReference type="PANTHER" id="PTHR12266:SF0">
    <property type="entry name" value="MITOCHONDRIAL SODIUM_CALCIUM EXCHANGER PROTEIN"/>
    <property type="match status" value="1"/>
</dbReference>
<dbReference type="InterPro" id="IPR051359">
    <property type="entry name" value="CaCA_antiporter"/>
</dbReference>
<comment type="similarity">
    <text evidence="2">Belongs to the Ca(2+):cation antiporter (CaCA) (TC 2.A.19) family.</text>
</comment>
<comment type="caution">
    <text evidence="9">The sequence shown here is derived from an EMBL/GenBank/DDBJ whole genome shotgun (WGS) entry which is preliminary data.</text>
</comment>
<dbReference type="InterPro" id="IPR004837">
    <property type="entry name" value="NaCa_Exmemb"/>
</dbReference>
<feature type="transmembrane region" description="Helical" evidence="7">
    <location>
        <begin position="400"/>
        <end position="419"/>
    </location>
</feature>
<evidence type="ECO:0000313" key="9">
    <source>
        <dbReference type="EMBL" id="KAF9331749.1"/>
    </source>
</evidence>
<feature type="transmembrane region" description="Helical" evidence="7">
    <location>
        <begin position="468"/>
        <end position="488"/>
    </location>
</feature>
<sequence>MMESVTLIVYYIFYVAFVVVGNWYHQRIKTERELEERARNLYDDDDEDAEPVDFDEEHGLLNNRSGRKQKPFKISTFAVAGPYDAYDDDDEEELDDGGGVENAIYMRPSGSSVRRRPSLLSAFEFNDVVRSLSLSGSRGRIASYDPSYYGVKSPIHKRHSNRPHSANDASSRAISVMSTHSLEGASSSSGLVVEHNEIMSTSPMDMDHDADALFDQAMLRQSLILPDHHNPANQHLGHIHPHGINAKDNPWTWKRLTEFLKAIQPIYFPTLLDWDDKTPFIKFLAVTSIPMVFLLTLTLPVVEIKEKEEDDESTNSSDVTRRSPKIVVDDADNHKGDQYEGWSRTATAVQMLVAPVFVAAVISSAADYGVVPVLIALFVGSILSAAIYYSSTEEEPPRFYGALCFVGFLVAITWIFLVANEVVGVLQAFGMIFGVSDAILGLTIFAMGNSLGDLVANITIAKMGFPRMAFSACFGGPLLSISGTYMTLKTGTAIPLEVSPTLFVSLIGVLMTLLAALVIVPRNGYMMGRWWGWFLLIVYLICTVVNVVVEITMSKED</sequence>
<evidence type="ECO:0000256" key="2">
    <source>
        <dbReference type="ARBA" id="ARBA00008170"/>
    </source>
</evidence>
<keyword evidence="10" id="KW-1185">Reference proteome</keyword>
<keyword evidence="3" id="KW-0813">Transport</keyword>
<feature type="transmembrane region" description="Helical" evidence="7">
    <location>
        <begin position="368"/>
        <end position="388"/>
    </location>
</feature>
<evidence type="ECO:0000256" key="4">
    <source>
        <dbReference type="ARBA" id="ARBA00022692"/>
    </source>
</evidence>
<feature type="transmembrane region" description="Helical" evidence="7">
    <location>
        <begin position="425"/>
        <end position="447"/>
    </location>
</feature>
<evidence type="ECO:0000256" key="5">
    <source>
        <dbReference type="ARBA" id="ARBA00022989"/>
    </source>
</evidence>
<evidence type="ECO:0000256" key="6">
    <source>
        <dbReference type="ARBA" id="ARBA00023136"/>
    </source>
</evidence>
<gene>
    <name evidence="9" type="ORF">BG006_005406</name>
</gene>
<dbReference type="AlphaFoldDB" id="A0A9P5SPH8"/>
<keyword evidence="5 7" id="KW-1133">Transmembrane helix</keyword>
<feature type="domain" description="Sodium/calcium exchanger membrane region" evidence="8">
    <location>
        <begin position="405"/>
        <end position="547"/>
    </location>
</feature>
<keyword evidence="6 7" id="KW-0472">Membrane</keyword>
<keyword evidence="4 7" id="KW-0812">Transmembrane</keyword>
<dbReference type="PANTHER" id="PTHR12266">
    <property type="entry name" value="NA+/CA2+ K+ INDEPENDENT EXCHANGER"/>
    <property type="match status" value="1"/>
</dbReference>
<feature type="transmembrane region" description="Helical" evidence="7">
    <location>
        <begin position="345"/>
        <end position="362"/>
    </location>
</feature>
<dbReference type="Proteomes" id="UP000696485">
    <property type="component" value="Unassembled WGS sequence"/>
</dbReference>
<reference evidence="9" key="1">
    <citation type="journal article" date="2020" name="Fungal Divers.">
        <title>Resolving the Mortierellaceae phylogeny through synthesis of multi-gene phylogenetics and phylogenomics.</title>
        <authorList>
            <person name="Vandepol N."/>
            <person name="Liber J."/>
            <person name="Desiro A."/>
            <person name="Na H."/>
            <person name="Kennedy M."/>
            <person name="Barry K."/>
            <person name="Grigoriev I.V."/>
            <person name="Miller A.N."/>
            <person name="O'Donnell K."/>
            <person name="Stajich J.E."/>
            <person name="Bonito G."/>
        </authorList>
    </citation>
    <scope>NUCLEOTIDE SEQUENCE</scope>
    <source>
        <strain evidence="9">NVP1</strain>
    </source>
</reference>
<evidence type="ECO:0000313" key="10">
    <source>
        <dbReference type="Proteomes" id="UP000696485"/>
    </source>
</evidence>
<protein>
    <recommendedName>
        <fullName evidence="8">Sodium/calcium exchanger membrane region domain-containing protein</fullName>
    </recommendedName>
</protein>
<name>A0A9P5SPH8_9FUNG</name>
<proteinExistence type="inferred from homology"/>
<feature type="transmembrane region" description="Helical" evidence="7">
    <location>
        <begin position="500"/>
        <end position="520"/>
    </location>
</feature>
<evidence type="ECO:0000256" key="1">
    <source>
        <dbReference type="ARBA" id="ARBA00004141"/>
    </source>
</evidence>
<comment type="subcellular location">
    <subcellularLocation>
        <location evidence="1">Membrane</location>
        <topology evidence="1">Multi-pass membrane protein</topology>
    </subcellularLocation>
</comment>
<evidence type="ECO:0000256" key="7">
    <source>
        <dbReference type="SAM" id="Phobius"/>
    </source>
</evidence>
<feature type="transmembrane region" description="Helical" evidence="7">
    <location>
        <begin position="6"/>
        <end position="24"/>
    </location>
</feature>
<dbReference type="Pfam" id="PF01699">
    <property type="entry name" value="Na_Ca_ex"/>
    <property type="match status" value="1"/>
</dbReference>
<dbReference type="InterPro" id="IPR044880">
    <property type="entry name" value="NCX_ion-bd_dom_sf"/>
</dbReference>
<organism evidence="9 10">
    <name type="scientific">Podila minutissima</name>
    <dbReference type="NCBI Taxonomy" id="64525"/>
    <lineage>
        <taxon>Eukaryota</taxon>
        <taxon>Fungi</taxon>
        <taxon>Fungi incertae sedis</taxon>
        <taxon>Mucoromycota</taxon>
        <taxon>Mortierellomycotina</taxon>
        <taxon>Mortierellomycetes</taxon>
        <taxon>Mortierellales</taxon>
        <taxon>Mortierellaceae</taxon>
        <taxon>Podila</taxon>
    </lineage>
</organism>
<dbReference type="EMBL" id="JAAAUY010000303">
    <property type="protein sequence ID" value="KAF9331749.1"/>
    <property type="molecule type" value="Genomic_DNA"/>
</dbReference>
<accession>A0A9P5SPH8</accession>
<evidence type="ECO:0000259" key="8">
    <source>
        <dbReference type="Pfam" id="PF01699"/>
    </source>
</evidence>
<evidence type="ECO:0000256" key="3">
    <source>
        <dbReference type="ARBA" id="ARBA00022448"/>
    </source>
</evidence>